<evidence type="ECO:0000313" key="2">
    <source>
        <dbReference type="Proteomes" id="UP000316855"/>
    </source>
</evidence>
<organism evidence="1 2">
    <name type="scientific">Gimesia algae</name>
    <dbReference type="NCBI Taxonomy" id="2527971"/>
    <lineage>
        <taxon>Bacteria</taxon>
        <taxon>Pseudomonadati</taxon>
        <taxon>Planctomycetota</taxon>
        <taxon>Planctomycetia</taxon>
        <taxon>Planctomycetales</taxon>
        <taxon>Planctomycetaceae</taxon>
        <taxon>Gimesia</taxon>
    </lineage>
</organism>
<reference evidence="1 2" key="1">
    <citation type="submission" date="2019-02" db="EMBL/GenBank/DDBJ databases">
        <title>Deep-cultivation of Planctomycetes and their phenomic and genomic characterization uncovers novel biology.</title>
        <authorList>
            <person name="Wiegand S."/>
            <person name="Jogler M."/>
            <person name="Boedeker C."/>
            <person name="Pinto D."/>
            <person name="Vollmers J."/>
            <person name="Rivas-Marin E."/>
            <person name="Kohn T."/>
            <person name="Peeters S.H."/>
            <person name="Heuer A."/>
            <person name="Rast P."/>
            <person name="Oberbeckmann S."/>
            <person name="Bunk B."/>
            <person name="Jeske O."/>
            <person name="Meyerdierks A."/>
            <person name="Storesund J.E."/>
            <person name="Kallscheuer N."/>
            <person name="Luecker S."/>
            <person name="Lage O.M."/>
            <person name="Pohl T."/>
            <person name="Merkel B.J."/>
            <person name="Hornburger P."/>
            <person name="Mueller R.-W."/>
            <person name="Bruemmer F."/>
            <person name="Labrenz M."/>
            <person name="Spormann A.M."/>
            <person name="Op den Camp H."/>
            <person name="Overmann J."/>
            <person name="Amann R."/>
            <person name="Jetten M.S.M."/>
            <person name="Mascher T."/>
            <person name="Medema M.H."/>
            <person name="Devos D.P."/>
            <person name="Kaster A.-K."/>
            <person name="Ovreas L."/>
            <person name="Rohde M."/>
            <person name="Galperin M.Y."/>
            <person name="Jogler C."/>
        </authorList>
    </citation>
    <scope>NUCLEOTIDE SEQUENCE [LARGE SCALE GENOMIC DNA]</scope>
    <source>
        <strain evidence="1 2">Pan161</strain>
    </source>
</reference>
<proteinExistence type="predicted"/>
<dbReference type="EMBL" id="CP036343">
    <property type="protein sequence ID" value="QDT94355.1"/>
    <property type="molecule type" value="Genomic_DNA"/>
</dbReference>
<accession>A0A517VMZ7</accession>
<keyword evidence="2" id="KW-1185">Reference proteome</keyword>
<evidence type="ECO:0000313" key="1">
    <source>
        <dbReference type="EMBL" id="QDT94355.1"/>
    </source>
</evidence>
<dbReference type="Proteomes" id="UP000316855">
    <property type="component" value="Chromosome"/>
</dbReference>
<name>A0A517VMZ7_9PLAN</name>
<gene>
    <name evidence="1" type="ORF">Pan161_60510</name>
</gene>
<dbReference type="AlphaFoldDB" id="A0A517VMZ7"/>
<dbReference type="OrthoDB" id="275453at2"/>
<dbReference type="RefSeq" id="WP_145232261.1">
    <property type="nucleotide sequence ID" value="NZ_CP036343.1"/>
</dbReference>
<sequence>MILSYGDDDRPDNEANCIISRAGLEAEDGFIYGYTEKWDITGFLQADSDSELVEAFAALLAAYSIQGQDLVWKKGSMVMHQLISANTLTGTRVTVLPHFPNTGNGELTTFRSYAISVEADVSFQEINLDAPQVLKYEESFNTTGSGGPRFGLLPTITGYYQRQQLTETSPITIVQSGMKVGLGAYPTPNVPLYPDYEHVDRRQINQGTVRRKNGVGLEYPIHWNYTFERNQAFPTA</sequence>
<protein>
    <submittedName>
        <fullName evidence="1">Uncharacterized protein</fullName>
    </submittedName>
</protein>
<dbReference type="KEGG" id="gax:Pan161_60510"/>